<gene>
    <name evidence="7" type="ORF">AGLY_014574</name>
</gene>
<feature type="transmembrane region" description="Helical" evidence="5">
    <location>
        <begin position="557"/>
        <end position="583"/>
    </location>
</feature>
<accession>A0A6G0T3D5</accession>
<dbReference type="PANTHER" id="PTHR22950">
    <property type="entry name" value="AMINO ACID TRANSPORTER"/>
    <property type="match status" value="1"/>
</dbReference>
<feature type="domain" description="Amino acid transporter transmembrane" evidence="6">
    <location>
        <begin position="320"/>
        <end position="582"/>
    </location>
</feature>
<feature type="transmembrane region" description="Helical" evidence="5">
    <location>
        <begin position="177"/>
        <end position="201"/>
    </location>
</feature>
<evidence type="ECO:0000256" key="4">
    <source>
        <dbReference type="ARBA" id="ARBA00023136"/>
    </source>
</evidence>
<feature type="domain" description="Amino acid transporter transmembrane" evidence="6">
    <location>
        <begin position="153"/>
        <end position="214"/>
    </location>
</feature>
<feature type="transmembrane region" description="Helical" evidence="5">
    <location>
        <begin position="530"/>
        <end position="550"/>
    </location>
</feature>
<dbReference type="OrthoDB" id="1684102at2759"/>
<dbReference type="EMBL" id="VYZN01000064">
    <property type="protein sequence ID" value="KAE9525160.1"/>
    <property type="molecule type" value="Genomic_DNA"/>
</dbReference>
<protein>
    <recommendedName>
        <fullName evidence="6">Amino acid transporter transmembrane domain-containing protein</fullName>
    </recommendedName>
</protein>
<dbReference type="Proteomes" id="UP000475862">
    <property type="component" value="Unassembled WGS sequence"/>
</dbReference>
<sequence length="658" mass="72132">MVEVQSQTASPKPVVVIRGTEVPMVVGSPTASEMRRRRRRHSRLMSNASSVVSAAAAGIPDSEKHKISATGQSTPRTLKGKRWQAEISLQKLRYKDHCIGFCSVSRGIRYGNENENVIIPNICSTEIEKSNIVAFFFSLYLTNAPKLSHRNNEALMHMVKATVGGGFLAMPEAFHNIGMVMGVVGTAILGISVLNMMSCIVKCSQTLRSGKYVDIILAEQNGNNAIAKGKDDENDDKKPPPIKQYSKEMVLPPMDYPDTVAAVFKYRARARFARLSSFARYVCCPIINKTPSALSSSGLVDQYTANADKDSWGYLMNGLSIRWYPIITAILIIPVGMVRLIKYLVPFSIAANACLLAGTVAVFYFITFGDDGQNPLAPEEKAKLVVWPATQWSLFTGSALCSLEGVGMLLHIENAMSKPLELVGPPSYTLHRSIIVIVTMNSALGLFGYMRYGDRCLGSISLNLPEDNRLSEVIKIMVAVGILLTYGLQLTVTTDLAWQGLRKRLIRSKDGVSDCGDVSEDDESSPRLTAYYYCMRLILIFGTIIVAVIVPDIGPLVSLVGSVGFSLLGLIIPVAMETVWFWYDEDDDGQEQDSCDGTTPKTNHESWVRGNIWRRIVRHVKNAILLLFATLALVGGAFYNIRDIVARATGDGTPPPAV</sequence>
<evidence type="ECO:0000313" key="7">
    <source>
        <dbReference type="EMBL" id="KAE9525160.1"/>
    </source>
</evidence>
<organism evidence="7 8">
    <name type="scientific">Aphis glycines</name>
    <name type="common">Soybean aphid</name>
    <dbReference type="NCBI Taxonomy" id="307491"/>
    <lineage>
        <taxon>Eukaryota</taxon>
        <taxon>Metazoa</taxon>
        <taxon>Ecdysozoa</taxon>
        <taxon>Arthropoda</taxon>
        <taxon>Hexapoda</taxon>
        <taxon>Insecta</taxon>
        <taxon>Pterygota</taxon>
        <taxon>Neoptera</taxon>
        <taxon>Paraneoptera</taxon>
        <taxon>Hemiptera</taxon>
        <taxon>Sternorrhyncha</taxon>
        <taxon>Aphidomorpha</taxon>
        <taxon>Aphidoidea</taxon>
        <taxon>Aphididae</taxon>
        <taxon>Aphidini</taxon>
        <taxon>Aphis</taxon>
        <taxon>Aphis</taxon>
    </lineage>
</organism>
<dbReference type="PANTHER" id="PTHR22950:SF349">
    <property type="entry name" value="AMINO ACID TRANSPORTER TRANSMEMBRANE DOMAIN-CONTAINING PROTEIN"/>
    <property type="match status" value="1"/>
</dbReference>
<dbReference type="InterPro" id="IPR013057">
    <property type="entry name" value="AA_transpt_TM"/>
</dbReference>
<comment type="subcellular location">
    <subcellularLocation>
        <location evidence="1">Membrane</location>
        <topology evidence="1">Multi-pass membrane protein</topology>
    </subcellularLocation>
</comment>
<keyword evidence="8" id="KW-1185">Reference proteome</keyword>
<feature type="transmembrane region" description="Helical" evidence="5">
    <location>
        <begin position="623"/>
        <end position="641"/>
    </location>
</feature>
<evidence type="ECO:0000313" key="8">
    <source>
        <dbReference type="Proteomes" id="UP000475862"/>
    </source>
</evidence>
<evidence type="ECO:0000256" key="5">
    <source>
        <dbReference type="SAM" id="Phobius"/>
    </source>
</evidence>
<proteinExistence type="predicted"/>
<reference evidence="7 8" key="1">
    <citation type="submission" date="2019-08" db="EMBL/GenBank/DDBJ databases">
        <title>The genome of the soybean aphid Biotype 1, its phylome, world population structure and adaptation to the North American continent.</title>
        <authorList>
            <person name="Giordano R."/>
            <person name="Donthu R.K."/>
            <person name="Hernandez A.G."/>
            <person name="Wright C.L."/>
            <person name="Zimin A.V."/>
        </authorList>
    </citation>
    <scope>NUCLEOTIDE SEQUENCE [LARGE SCALE GENOMIC DNA]</scope>
    <source>
        <tissue evidence="7">Whole aphids</tissue>
    </source>
</reference>
<comment type="caution">
    <text evidence="7">The sequence shown here is derived from an EMBL/GenBank/DDBJ whole genome shotgun (WGS) entry which is preliminary data.</text>
</comment>
<feature type="transmembrane region" description="Helical" evidence="5">
    <location>
        <begin position="430"/>
        <end position="452"/>
    </location>
</feature>
<keyword evidence="2 5" id="KW-0812">Transmembrane</keyword>
<evidence type="ECO:0000256" key="1">
    <source>
        <dbReference type="ARBA" id="ARBA00004141"/>
    </source>
</evidence>
<feature type="transmembrane region" description="Helical" evidence="5">
    <location>
        <begin position="347"/>
        <end position="368"/>
    </location>
</feature>
<feature type="transmembrane region" description="Helical" evidence="5">
    <location>
        <begin position="323"/>
        <end position="341"/>
    </location>
</feature>
<dbReference type="GO" id="GO:0015179">
    <property type="term" value="F:L-amino acid transmembrane transporter activity"/>
    <property type="evidence" value="ECO:0007669"/>
    <property type="project" value="TreeGrafter"/>
</dbReference>
<dbReference type="AlphaFoldDB" id="A0A6G0T3D5"/>
<feature type="transmembrane region" description="Helical" evidence="5">
    <location>
        <begin position="473"/>
        <end position="492"/>
    </location>
</feature>
<evidence type="ECO:0000259" key="6">
    <source>
        <dbReference type="Pfam" id="PF01490"/>
    </source>
</evidence>
<keyword evidence="4 5" id="KW-0472">Membrane</keyword>
<keyword evidence="3 5" id="KW-1133">Transmembrane helix</keyword>
<evidence type="ECO:0000256" key="2">
    <source>
        <dbReference type="ARBA" id="ARBA00022692"/>
    </source>
</evidence>
<dbReference type="GO" id="GO:0005774">
    <property type="term" value="C:vacuolar membrane"/>
    <property type="evidence" value="ECO:0007669"/>
    <property type="project" value="TreeGrafter"/>
</dbReference>
<evidence type="ECO:0000256" key="3">
    <source>
        <dbReference type="ARBA" id="ARBA00022989"/>
    </source>
</evidence>
<name>A0A6G0T3D5_APHGL</name>
<dbReference type="Pfam" id="PF01490">
    <property type="entry name" value="Aa_trans"/>
    <property type="match status" value="2"/>
</dbReference>